<gene>
    <name evidence="11" type="ORF">FN846DRAFT_153238</name>
</gene>
<sequence length="176" mass="20243">MKHLGQPNYPPEKHPQNPTSKPTQRSEEQKKKMASGTYKSHTALCTRRTYFTRAHISSPIPLILEPSPSTRLPALRTAKLVLHPTSTFTTLTTLLQKCLLLPHQSHPRIYLFVNNELINPSRSIEAELRENADGEDGGLYVVYSDKPREEFSPPLEARGEREMGVVDLRFWWRRRS</sequence>
<dbReference type="GO" id="GO:0031410">
    <property type="term" value="C:cytoplasmic vesicle"/>
    <property type="evidence" value="ECO:0007669"/>
    <property type="project" value="UniProtKB-KW"/>
</dbReference>
<keyword evidence="6" id="KW-0072">Autophagy</keyword>
<keyword evidence="12" id="KW-1185">Reference proteome</keyword>
<evidence type="ECO:0000256" key="7">
    <source>
        <dbReference type="ARBA" id="ARBA00023136"/>
    </source>
</evidence>
<comment type="subcellular location">
    <subcellularLocation>
        <location evidence="1">Cytoplasmic vesicle</location>
        <location evidence="1">Autophagosome membrane</location>
        <topology evidence="1">Lipid-anchor</topology>
    </subcellularLocation>
    <subcellularLocation>
        <location evidence="2">Vacuole membrane</location>
        <topology evidence="2">Lipid-anchor</topology>
    </subcellularLocation>
</comment>
<proteinExistence type="inferred from homology"/>
<evidence type="ECO:0000256" key="1">
    <source>
        <dbReference type="ARBA" id="ARBA00004512"/>
    </source>
</evidence>
<comment type="similarity">
    <text evidence="3">Belongs to the ATG8 family.</text>
</comment>
<comment type="caution">
    <text evidence="11">The sequence shown here is derived from an EMBL/GenBank/DDBJ whole genome shotgun (WGS) entry which is preliminary data.</text>
</comment>
<dbReference type="EMBL" id="VXIS01000016">
    <property type="protein sequence ID" value="KAA8913223.1"/>
    <property type="molecule type" value="Genomic_DNA"/>
</dbReference>
<evidence type="ECO:0000256" key="2">
    <source>
        <dbReference type="ARBA" id="ARBA00004592"/>
    </source>
</evidence>
<name>A0A5J5F8M4_9PEZI</name>
<evidence type="ECO:0000313" key="12">
    <source>
        <dbReference type="Proteomes" id="UP000326924"/>
    </source>
</evidence>
<dbReference type="GO" id="GO:0006914">
    <property type="term" value="P:autophagy"/>
    <property type="evidence" value="ECO:0007669"/>
    <property type="project" value="UniProtKB-KW"/>
</dbReference>
<dbReference type="InParanoid" id="A0A5J5F8M4"/>
<dbReference type="Pfam" id="PF02991">
    <property type="entry name" value="ATG8"/>
    <property type="match status" value="1"/>
</dbReference>
<evidence type="ECO:0000256" key="9">
    <source>
        <dbReference type="ARBA" id="ARBA00023329"/>
    </source>
</evidence>
<organism evidence="11 12">
    <name type="scientific">Sphaerosporella brunnea</name>
    <dbReference type="NCBI Taxonomy" id="1250544"/>
    <lineage>
        <taxon>Eukaryota</taxon>
        <taxon>Fungi</taxon>
        <taxon>Dikarya</taxon>
        <taxon>Ascomycota</taxon>
        <taxon>Pezizomycotina</taxon>
        <taxon>Pezizomycetes</taxon>
        <taxon>Pezizales</taxon>
        <taxon>Pyronemataceae</taxon>
        <taxon>Sphaerosporella</taxon>
    </lineage>
</organism>
<protein>
    <recommendedName>
        <fullName evidence="4">Autophagy-related protein 8</fullName>
    </recommendedName>
</protein>
<feature type="region of interest" description="Disordered" evidence="10">
    <location>
        <begin position="1"/>
        <end position="39"/>
    </location>
</feature>
<evidence type="ECO:0000256" key="3">
    <source>
        <dbReference type="ARBA" id="ARBA00007293"/>
    </source>
</evidence>
<keyword evidence="5" id="KW-0926">Vacuole</keyword>
<dbReference type="InterPro" id="IPR004241">
    <property type="entry name" value="Atg8-like"/>
</dbReference>
<evidence type="ECO:0000256" key="4">
    <source>
        <dbReference type="ARBA" id="ARBA00018072"/>
    </source>
</evidence>
<evidence type="ECO:0000256" key="8">
    <source>
        <dbReference type="ARBA" id="ARBA00023288"/>
    </source>
</evidence>
<dbReference type="Gene3D" id="3.10.20.90">
    <property type="entry name" value="Phosphatidylinositol 3-kinase Catalytic Subunit, Chain A, domain 1"/>
    <property type="match status" value="1"/>
</dbReference>
<reference evidence="11 12" key="1">
    <citation type="submission" date="2019-09" db="EMBL/GenBank/DDBJ databases">
        <title>Draft genome of the ectomycorrhizal ascomycete Sphaerosporella brunnea.</title>
        <authorList>
            <consortium name="DOE Joint Genome Institute"/>
            <person name="Benucci G.M."/>
            <person name="Marozzi G."/>
            <person name="Antonielli L."/>
            <person name="Sanchez S."/>
            <person name="Marco P."/>
            <person name="Wang X."/>
            <person name="Falini L.B."/>
            <person name="Barry K."/>
            <person name="Haridas S."/>
            <person name="Lipzen A."/>
            <person name="Labutti K."/>
            <person name="Grigoriev I.V."/>
            <person name="Murat C."/>
            <person name="Martin F."/>
            <person name="Albertini E."/>
            <person name="Donnini D."/>
            <person name="Bonito G."/>
        </authorList>
    </citation>
    <scope>NUCLEOTIDE SEQUENCE [LARGE SCALE GENOMIC DNA]</scope>
    <source>
        <strain evidence="11 12">Sb_GMNB300</strain>
    </source>
</reference>
<dbReference type="InterPro" id="IPR029071">
    <property type="entry name" value="Ubiquitin-like_domsf"/>
</dbReference>
<evidence type="ECO:0000256" key="5">
    <source>
        <dbReference type="ARBA" id="ARBA00022554"/>
    </source>
</evidence>
<evidence type="ECO:0000256" key="6">
    <source>
        <dbReference type="ARBA" id="ARBA00023006"/>
    </source>
</evidence>
<dbReference type="AlphaFoldDB" id="A0A5J5F8M4"/>
<keyword evidence="7" id="KW-0472">Membrane</keyword>
<evidence type="ECO:0000256" key="10">
    <source>
        <dbReference type="SAM" id="MobiDB-lite"/>
    </source>
</evidence>
<dbReference type="Proteomes" id="UP000326924">
    <property type="component" value="Unassembled WGS sequence"/>
</dbReference>
<dbReference type="SUPFAM" id="SSF54236">
    <property type="entry name" value="Ubiquitin-like"/>
    <property type="match status" value="1"/>
</dbReference>
<accession>A0A5J5F8M4</accession>
<keyword evidence="9" id="KW-0968">Cytoplasmic vesicle</keyword>
<keyword evidence="8" id="KW-0449">Lipoprotein</keyword>
<dbReference type="GO" id="GO:0000421">
    <property type="term" value="C:autophagosome membrane"/>
    <property type="evidence" value="ECO:0007669"/>
    <property type="project" value="UniProtKB-SubCell"/>
</dbReference>
<evidence type="ECO:0000313" key="11">
    <source>
        <dbReference type="EMBL" id="KAA8913223.1"/>
    </source>
</evidence>